<evidence type="ECO:0000256" key="6">
    <source>
        <dbReference type="ARBA" id="ARBA00023002"/>
    </source>
</evidence>
<dbReference type="InterPro" id="IPR036396">
    <property type="entry name" value="Cyt_P450_sf"/>
</dbReference>
<dbReference type="PANTHER" id="PTHR46300:SF7">
    <property type="entry name" value="P450, PUTATIVE (EUROFUNG)-RELATED"/>
    <property type="match status" value="1"/>
</dbReference>
<evidence type="ECO:0008006" key="12">
    <source>
        <dbReference type="Google" id="ProtNLM"/>
    </source>
</evidence>
<dbReference type="Pfam" id="PF00067">
    <property type="entry name" value="p450"/>
    <property type="match status" value="1"/>
</dbReference>
<evidence type="ECO:0000256" key="8">
    <source>
        <dbReference type="ARBA" id="ARBA00023033"/>
    </source>
</evidence>
<comment type="cofactor">
    <cofactor evidence="1">
        <name>heme</name>
        <dbReference type="ChEBI" id="CHEBI:30413"/>
    </cofactor>
</comment>
<evidence type="ECO:0000313" key="11">
    <source>
        <dbReference type="Proteomes" id="UP001465976"/>
    </source>
</evidence>
<keyword evidence="4" id="KW-0349">Heme</keyword>
<dbReference type="InterPro" id="IPR002401">
    <property type="entry name" value="Cyt_P450_E_grp-I"/>
</dbReference>
<dbReference type="InterPro" id="IPR050364">
    <property type="entry name" value="Cytochrome_P450_fung"/>
</dbReference>
<dbReference type="PANTHER" id="PTHR46300">
    <property type="entry name" value="P450, PUTATIVE (EUROFUNG)-RELATED-RELATED"/>
    <property type="match status" value="1"/>
</dbReference>
<dbReference type="EMBL" id="JBAHYK010001186">
    <property type="protein sequence ID" value="KAL0569130.1"/>
    <property type="molecule type" value="Genomic_DNA"/>
</dbReference>
<name>A0ABR3F225_9AGAR</name>
<sequence length="389" mass="44083">MSAVVLWVLIVSTTAFLFFLWGRQLAKLPYPPGPPPRLFAGNLNDVPKSKPWKTYHEWSKIYDSDLVHHQVNSQHTVIINTKELSDKMLEKRSRIYSDRPCMPIADLLGWGQINTTFMGYTNTWRKHRRLHQQGFRPEASRNYNSIQSTKNIEFISNLREDPANFLAHIRTLAAAAILATIYGYDILPMNDPFVDLAERAVGAAALSVAAPAAAIVNMFPVLKRLPLWFPIFEFQKSVAIRRGLIKQMLEVPYEYVRSNMRDGTAKPCLLSNFLERHDVNGEDKDQELVVKGVCFTGYGAGSDTTVSAIETFFLAMGMHPEIQKKVQNELDVVIGRGITPGYEERPNLPYIEAVFRETLRWAPPLPMGVFRAAFSDDVVDGYCIPKGEY</sequence>
<dbReference type="SUPFAM" id="SSF48264">
    <property type="entry name" value="Cytochrome P450"/>
    <property type="match status" value="1"/>
</dbReference>
<keyword evidence="7" id="KW-0408">Iron</keyword>
<proteinExistence type="inferred from homology"/>
<keyword evidence="6" id="KW-0560">Oxidoreductase</keyword>
<evidence type="ECO:0000256" key="1">
    <source>
        <dbReference type="ARBA" id="ARBA00001971"/>
    </source>
</evidence>
<evidence type="ECO:0000256" key="2">
    <source>
        <dbReference type="ARBA" id="ARBA00005179"/>
    </source>
</evidence>
<gene>
    <name evidence="10" type="ORF">V5O48_012843</name>
</gene>
<dbReference type="Gene3D" id="1.10.630.10">
    <property type="entry name" value="Cytochrome P450"/>
    <property type="match status" value="1"/>
</dbReference>
<keyword evidence="5" id="KW-0479">Metal-binding</keyword>
<comment type="similarity">
    <text evidence="3">Belongs to the cytochrome P450 family.</text>
</comment>
<keyword evidence="8" id="KW-0503">Monooxygenase</keyword>
<dbReference type="PRINTS" id="PR00463">
    <property type="entry name" value="EP450I"/>
</dbReference>
<keyword evidence="9" id="KW-0472">Membrane</keyword>
<accession>A0ABR3F225</accession>
<feature type="transmembrane region" description="Helical" evidence="9">
    <location>
        <begin position="6"/>
        <end position="22"/>
    </location>
</feature>
<comment type="caution">
    <text evidence="10">The sequence shown here is derived from an EMBL/GenBank/DDBJ whole genome shotgun (WGS) entry which is preliminary data.</text>
</comment>
<evidence type="ECO:0000256" key="7">
    <source>
        <dbReference type="ARBA" id="ARBA00023004"/>
    </source>
</evidence>
<protein>
    <recommendedName>
        <fullName evidence="12">Cytochrome P450</fullName>
    </recommendedName>
</protein>
<evidence type="ECO:0000313" key="10">
    <source>
        <dbReference type="EMBL" id="KAL0569130.1"/>
    </source>
</evidence>
<evidence type="ECO:0000256" key="3">
    <source>
        <dbReference type="ARBA" id="ARBA00010617"/>
    </source>
</evidence>
<organism evidence="10 11">
    <name type="scientific">Marasmius crinis-equi</name>
    <dbReference type="NCBI Taxonomy" id="585013"/>
    <lineage>
        <taxon>Eukaryota</taxon>
        <taxon>Fungi</taxon>
        <taxon>Dikarya</taxon>
        <taxon>Basidiomycota</taxon>
        <taxon>Agaricomycotina</taxon>
        <taxon>Agaricomycetes</taxon>
        <taxon>Agaricomycetidae</taxon>
        <taxon>Agaricales</taxon>
        <taxon>Marasmiineae</taxon>
        <taxon>Marasmiaceae</taxon>
        <taxon>Marasmius</taxon>
    </lineage>
</organism>
<dbReference type="Proteomes" id="UP001465976">
    <property type="component" value="Unassembled WGS sequence"/>
</dbReference>
<evidence type="ECO:0000256" key="5">
    <source>
        <dbReference type="ARBA" id="ARBA00022723"/>
    </source>
</evidence>
<keyword evidence="9" id="KW-0812">Transmembrane</keyword>
<dbReference type="InterPro" id="IPR001128">
    <property type="entry name" value="Cyt_P450"/>
</dbReference>
<reference evidence="10 11" key="1">
    <citation type="submission" date="2024-02" db="EMBL/GenBank/DDBJ databases">
        <title>A draft genome for the cacao thread blight pathogen Marasmius crinis-equi.</title>
        <authorList>
            <person name="Cohen S.P."/>
            <person name="Baruah I.K."/>
            <person name="Amoako-Attah I."/>
            <person name="Bukari Y."/>
            <person name="Meinhardt L.W."/>
            <person name="Bailey B.A."/>
        </authorList>
    </citation>
    <scope>NUCLEOTIDE SEQUENCE [LARGE SCALE GENOMIC DNA]</scope>
    <source>
        <strain evidence="10 11">GH-76</strain>
    </source>
</reference>
<keyword evidence="11" id="KW-1185">Reference proteome</keyword>
<comment type="pathway">
    <text evidence="2">Secondary metabolite biosynthesis.</text>
</comment>
<keyword evidence="9" id="KW-1133">Transmembrane helix</keyword>
<evidence type="ECO:0000256" key="4">
    <source>
        <dbReference type="ARBA" id="ARBA00022617"/>
    </source>
</evidence>
<evidence type="ECO:0000256" key="9">
    <source>
        <dbReference type="SAM" id="Phobius"/>
    </source>
</evidence>